<dbReference type="InterPro" id="IPR006568">
    <property type="entry name" value="PSP_pro-rich"/>
</dbReference>
<keyword evidence="9" id="KW-1185">Reference proteome</keyword>
<feature type="domain" description="PSP proline-rich" evidence="7">
    <location>
        <begin position="253"/>
        <end position="304"/>
    </location>
</feature>
<feature type="region of interest" description="Disordered" evidence="6">
    <location>
        <begin position="373"/>
        <end position="395"/>
    </location>
</feature>
<evidence type="ECO:0000313" key="9">
    <source>
        <dbReference type="Proteomes" id="UP001174909"/>
    </source>
</evidence>
<evidence type="ECO:0000256" key="3">
    <source>
        <dbReference type="ARBA" id="ARBA00022771"/>
    </source>
</evidence>
<evidence type="ECO:0000256" key="2">
    <source>
        <dbReference type="ARBA" id="ARBA00022723"/>
    </source>
</evidence>
<dbReference type="PANTHER" id="PTHR13316:SF0">
    <property type="entry name" value="ZINC FINGER CCHC DOMAIN-CONTAINING PROTEIN 8"/>
    <property type="match status" value="1"/>
</dbReference>
<keyword evidence="5" id="KW-0539">Nucleus</keyword>
<dbReference type="SMART" id="SM00581">
    <property type="entry name" value="PSP"/>
    <property type="match status" value="1"/>
</dbReference>
<dbReference type="EMBL" id="CASHTH010002263">
    <property type="protein sequence ID" value="CAI8027178.1"/>
    <property type="molecule type" value="Genomic_DNA"/>
</dbReference>
<evidence type="ECO:0000256" key="1">
    <source>
        <dbReference type="ARBA" id="ARBA00004123"/>
    </source>
</evidence>
<dbReference type="Proteomes" id="UP001174909">
    <property type="component" value="Unassembled WGS sequence"/>
</dbReference>
<evidence type="ECO:0000256" key="6">
    <source>
        <dbReference type="SAM" id="MobiDB-lite"/>
    </source>
</evidence>
<accession>A0AA35SBY0</accession>
<comment type="subcellular location">
    <subcellularLocation>
        <location evidence="1">Nucleus</location>
    </subcellularLocation>
</comment>
<dbReference type="PANTHER" id="PTHR13316">
    <property type="entry name" value="ZINC FINGER, CCHC DOMAIN CONTAINING 8"/>
    <property type="match status" value="1"/>
</dbReference>
<proteinExistence type="predicted"/>
<keyword evidence="3" id="KW-0863">Zinc-finger</keyword>
<protein>
    <submittedName>
        <fullName evidence="8">Zinc finger CCHC domain-containing protein 8</fullName>
    </submittedName>
</protein>
<dbReference type="GO" id="GO:0071013">
    <property type="term" value="C:catalytic step 2 spliceosome"/>
    <property type="evidence" value="ECO:0007669"/>
    <property type="project" value="TreeGrafter"/>
</dbReference>
<sequence length="510" mass="58154">MAESDEEIERLWEGEEEQMAEEDKDWLIQRLREKVHDLKEQLRLISTLGHGSITGDSGPLAHLVFFNNIESMSNRYRMEMLIRSLANSVRGSQLQVEALTHYHQPSAVLISSTGGESGDEEEEGEEEEVCVVGSVEYYVDFCLDWRGIPVREVGGGVDGGKRIEWKPNEETAVLYGQVYLEPFWVDVVGEREERRRRRMGIACFNCGDDHHIKDCPEPKDLFRINVRRQEYLASLGTVGADRRYHMTSGDDRFKKFVPGKISEKLRKAIGLMNETDYPPYIYRMRALDYPPGYRILARERGLRMYDSADDAQDKDNEDTMKREDIIIYPGFNSPDVLQSTAPSYKLGCGGPPPISCTTTSEGDKNKEKLKQWLSSADSAHQKEAEPVQQEDVDDLGTLSDYEFEEAEMTAGGEEVVVGFGLRKLLKTVPRETDEDQTSPPPPPLPPLPPPPPPKPKRKKRFSLDFPPGLVHDESECIQSPKHWKKLKKILEAKKKPDGKEMRNRRKLCNQ</sequence>
<evidence type="ECO:0000313" key="8">
    <source>
        <dbReference type="EMBL" id="CAI8027178.1"/>
    </source>
</evidence>
<organism evidence="8 9">
    <name type="scientific">Geodia barretti</name>
    <name type="common">Barrett's horny sponge</name>
    <dbReference type="NCBI Taxonomy" id="519541"/>
    <lineage>
        <taxon>Eukaryota</taxon>
        <taxon>Metazoa</taxon>
        <taxon>Porifera</taxon>
        <taxon>Demospongiae</taxon>
        <taxon>Heteroscleromorpha</taxon>
        <taxon>Tetractinellida</taxon>
        <taxon>Astrophorina</taxon>
        <taxon>Geodiidae</taxon>
        <taxon>Geodia</taxon>
    </lineage>
</organism>
<feature type="region of interest" description="Disordered" evidence="6">
    <location>
        <begin position="429"/>
        <end position="477"/>
    </location>
</feature>
<dbReference type="Pfam" id="PF04046">
    <property type="entry name" value="PSP"/>
    <property type="match status" value="1"/>
</dbReference>
<dbReference type="InterPro" id="IPR052115">
    <property type="entry name" value="NEXT_complex_subunit_ZCCHC8"/>
</dbReference>
<feature type="compositionally biased region" description="Pro residues" evidence="6">
    <location>
        <begin position="438"/>
        <end position="453"/>
    </location>
</feature>
<gene>
    <name evidence="8" type="ORF">GBAR_LOCUS15563</name>
</gene>
<comment type="caution">
    <text evidence="8">The sequence shown here is derived from an EMBL/GenBank/DDBJ whole genome shotgun (WGS) entry which is preliminary data.</text>
</comment>
<evidence type="ECO:0000256" key="5">
    <source>
        <dbReference type="ARBA" id="ARBA00023242"/>
    </source>
</evidence>
<evidence type="ECO:0000256" key="4">
    <source>
        <dbReference type="ARBA" id="ARBA00022833"/>
    </source>
</evidence>
<reference evidence="8" key="1">
    <citation type="submission" date="2023-03" db="EMBL/GenBank/DDBJ databases">
        <authorList>
            <person name="Steffen K."/>
            <person name="Cardenas P."/>
        </authorList>
    </citation>
    <scope>NUCLEOTIDE SEQUENCE</scope>
</reference>
<feature type="compositionally biased region" description="Basic and acidic residues" evidence="6">
    <location>
        <begin position="491"/>
        <end position="501"/>
    </location>
</feature>
<evidence type="ECO:0000259" key="7">
    <source>
        <dbReference type="SMART" id="SM00581"/>
    </source>
</evidence>
<name>A0AA35SBY0_GEOBA</name>
<keyword evidence="4" id="KW-0862">Zinc</keyword>
<dbReference type="AlphaFoldDB" id="A0AA35SBY0"/>
<feature type="region of interest" description="Disordered" evidence="6">
    <location>
        <begin position="491"/>
        <end position="510"/>
    </location>
</feature>
<keyword evidence="2" id="KW-0479">Metal-binding</keyword>
<dbReference type="GO" id="GO:0003723">
    <property type="term" value="F:RNA binding"/>
    <property type="evidence" value="ECO:0007669"/>
    <property type="project" value="TreeGrafter"/>
</dbReference>
<dbReference type="GO" id="GO:0008270">
    <property type="term" value="F:zinc ion binding"/>
    <property type="evidence" value="ECO:0007669"/>
    <property type="project" value="UniProtKB-KW"/>
</dbReference>